<dbReference type="InterPro" id="IPR018957">
    <property type="entry name" value="Znf_C3HC4_RING-type"/>
</dbReference>
<evidence type="ECO:0000256" key="17">
    <source>
        <dbReference type="ARBA" id="ARBA00080597"/>
    </source>
</evidence>
<dbReference type="SUPFAM" id="SSF57850">
    <property type="entry name" value="RING/U-box"/>
    <property type="match status" value="1"/>
</dbReference>
<evidence type="ECO:0000313" key="22">
    <source>
        <dbReference type="Proteomes" id="UP000054190"/>
    </source>
</evidence>
<dbReference type="AlphaFoldDB" id="A0A093EGB6"/>
<evidence type="ECO:0000256" key="18">
    <source>
        <dbReference type="PROSITE-ProRule" id="PRU00175"/>
    </source>
</evidence>
<dbReference type="PROSITE" id="PS50089">
    <property type="entry name" value="ZF_RING_2"/>
    <property type="match status" value="1"/>
</dbReference>
<feature type="domain" description="RING-type" evidence="19">
    <location>
        <begin position="37"/>
        <end position="75"/>
    </location>
</feature>
<dbReference type="Pfam" id="PF00097">
    <property type="entry name" value="zf-C3HC4"/>
    <property type="match status" value="1"/>
</dbReference>
<evidence type="ECO:0000256" key="7">
    <source>
        <dbReference type="ARBA" id="ARBA00022679"/>
    </source>
</evidence>
<dbReference type="Gene3D" id="2.30.42.10">
    <property type="match status" value="4"/>
</dbReference>
<dbReference type="InterPro" id="IPR001478">
    <property type="entry name" value="PDZ"/>
</dbReference>
<dbReference type="InterPro" id="IPR036034">
    <property type="entry name" value="PDZ_sf"/>
</dbReference>
<dbReference type="InterPro" id="IPR013083">
    <property type="entry name" value="Znf_RING/FYVE/PHD"/>
</dbReference>
<evidence type="ECO:0000256" key="9">
    <source>
        <dbReference type="ARBA" id="ARBA00022737"/>
    </source>
</evidence>
<dbReference type="FunFam" id="3.30.40.10:FF:000120">
    <property type="entry name" value="ligand of Numb protein X 2"/>
    <property type="match status" value="1"/>
</dbReference>
<feature type="domain" description="PDZ" evidence="20">
    <location>
        <begin position="434"/>
        <end position="520"/>
    </location>
</feature>
<evidence type="ECO:0000256" key="12">
    <source>
        <dbReference type="ARBA" id="ARBA00022833"/>
    </source>
</evidence>
<dbReference type="PANTHER" id="PTHR19964:SF14">
    <property type="entry name" value="E3 UBIQUITIN-PROTEIN LIGASE LNX"/>
    <property type="match status" value="1"/>
</dbReference>
<comment type="catalytic activity">
    <reaction evidence="1">
        <text>S-ubiquitinyl-[E2 ubiquitin-conjugating enzyme]-L-cysteine + [acceptor protein]-L-lysine = [E2 ubiquitin-conjugating enzyme]-L-cysteine + N(6)-ubiquitinyl-[acceptor protein]-L-lysine.</text>
        <dbReference type="EC" id="2.3.2.27"/>
    </reaction>
</comment>
<keyword evidence="5" id="KW-0963">Cytoplasm</keyword>
<keyword evidence="8" id="KW-0479">Metal-binding</keyword>
<dbReference type="SMART" id="SM00184">
    <property type="entry name" value="RING"/>
    <property type="match status" value="1"/>
</dbReference>
<keyword evidence="11" id="KW-0833">Ubl conjugation pathway</keyword>
<feature type="domain" description="PDZ" evidence="20">
    <location>
        <begin position="558"/>
        <end position="644"/>
    </location>
</feature>
<evidence type="ECO:0000313" key="21">
    <source>
        <dbReference type="EMBL" id="KFV42245.1"/>
    </source>
</evidence>
<dbReference type="PANTHER" id="PTHR19964">
    <property type="entry name" value="MULTIPLE PDZ DOMAIN PROTEIN"/>
    <property type="match status" value="1"/>
</dbReference>
<feature type="non-terminal residue" evidence="21">
    <location>
        <position position="1"/>
    </location>
</feature>
<evidence type="ECO:0000256" key="5">
    <source>
        <dbReference type="ARBA" id="ARBA00022490"/>
    </source>
</evidence>
<evidence type="ECO:0000256" key="14">
    <source>
        <dbReference type="ARBA" id="ARBA00056865"/>
    </source>
</evidence>
<dbReference type="InterPro" id="IPR051342">
    <property type="entry name" value="PDZ_scaffold"/>
</dbReference>
<evidence type="ECO:0000256" key="10">
    <source>
        <dbReference type="ARBA" id="ARBA00022771"/>
    </source>
</evidence>
<evidence type="ECO:0000256" key="6">
    <source>
        <dbReference type="ARBA" id="ARBA00022553"/>
    </source>
</evidence>
<dbReference type="CDD" id="cd16780">
    <property type="entry name" value="mRING-HC-C3HC3D_LNX2"/>
    <property type="match status" value="1"/>
</dbReference>
<evidence type="ECO:0000256" key="11">
    <source>
        <dbReference type="ARBA" id="ARBA00022786"/>
    </source>
</evidence>
<feature type="domain" description="PDZ" evidence="20">
    <location>
        <begin position="200"/>
        <end position="285"/>
    </location>
</feature>
<dbReference type="Gene3D" id="3.30.40.10">
    <property type="entry name" value="Zinc/RING finger domain, C3HC4 (zinc finger)"/>
    <property type="match status" value="1"/>
</dbReference>
<keyword evidence="10 18" id="KW-0863">Zinc-finger</keyword>
<evidence type="ECO:0000256" key="8">
    <source>
        <dbReference type="ARBA" id="ARBA00022723"/>
    </source>
</evidence>
<dbReference type="FunFam" id="2.30.42.10:FF:000081">
    <property type="entry name" value="Ligand of Numb protein X 2"/>
    <property type="match status" value="1"/>
</dbReference>
<evidence type="ECO:0000259" key="20">
    <source>
        <dbReference type="PROSITE" id="PS50106"/>
    </source>
</evidence>
<dbReference type="EMBL" id="KK368269">
    <property type="protein sequence ID" value="KFV42245.1"/>
    <property type="molecule type" value="Genomic_DNA"/>
</dbReference>
<evidence type="ECO:0000256" key="2">
    <source>
        <dbReference type="ARBA" id="ARBA00004496"/>
    </source>
</evidence>
<dbReference type="GO" id="GO:0030165">
    <property type="term" value="F:PDZ domain binding"/>
    <property type="evidence" value="ECO:0007669"/>
    <property type="project" value="UniProtKB-ARBA"/>
</dbReference>
<dbReference type="FunFam" id="2.30.42.10:FF:000164">
    <property type="entry name" value="Ligand of numb-protein X 2"/>
    <property type="match status" value="1"/>
</dbReference>
<feature type="domain" description="PDZ" evidence="20">
    <location>
        <begin position="307"/>
        <end position="390"/>
    </location>
</feature>
<dbReference type="InterPro" id="IPR017907">
    <property type="entry name" value="Znf_RING_CS"/>
</dbReference>
<evidence type="ECO:0000256" key="16">
    <source>
        <dbReference type="ARBA" id="ARBA00079000"/>
    </source>
</evidence>
<accession>A0A093EGB6</accession>
<dbReference type="PROSITE" id="PS00518">
    <property type="entry name" value="ZF_RING_1"/>
    <property type="match status" value="1"/>
</dbReference>
<keyword evidence="22" id="KW-1185">Reference proteome</keyword>
<keyword evidence="6" id="KW-0597">Phosphoprotein</keyword>
<keyword evidence="12" id="KW-0862">Zinc</keyword>
<name>A0A093EGB6_TYTAL</name>
<keyword evidence="9" id="KW-0677">Repeat</keyword>
<dbReference type="CDD" id="cd06678">
    <property type="entry name" value="PDZ2_LNX1_2-like"/>
    <property type="match status" value="1"/>
</dbReference>
<dbReference type="GO" id="GO:0061630">
    <property type="term" value="F:ubiquitin protein ligase activity"/>
    <property type="evidence" value="ECO:0007669"/>
    <property type="project" value="UniProtKB-EC"/>
</dbReference>
<dbReference type="SUPFAM" id="SSF50156">
    <property type="entry name" value="PDZ domain-like"/>
    <property type="match status" value="4"/>
</dbReference>
<dbReference type="PROSITE" id="PS50106">
    <property type="entry name" value="PDZ"/>
    <property type="match status" value="4"/>
</dbReference>
<dbReference type="Pfam" id="PF00595">
    <property type="entry name" value="PDZ"/>
    <property type="match status" value="4"/>
</dbReference>
<evidence type="ECO:0000256" key="4">
    <source>
        <dbReference type="ARBA" id="ARBA00012483"/>
    </source>
</evidence>
<dbReference type="Proteomes" id="UP000054190">
    <property type="component" value="Unassembled WGS sequence"/>
</dbReference>
<dbReference type="FunFam" id="2.30.42.10:FF:000120">
    <property type="entry name" value="Ligand of numb-protein X 2"/>
    <property type="match status" value="1"/>
</dbReference>
<comment type="pathway">
    <text evidence="3">Protein modification; protein ubiquitination.</text>
</comment>
<dbReference type="GO" id="GO:0006511">
    <property type="term" value="P:ubiquitin-dependent protein catabolic process"/>
    <property type="evidence" value="ECO:0007669"/>
    <property type="project" value="TreeGrafter"/>
</dbReference>
<comment type="subcellular location">
    <subcellularLocation>
        <location evidence="2">Cytoplasm</location>
    </subcellularLocation>
</comment>
<dbReference type="EC" id="2.3.2.27" evidence="4"/>
<dbReference type="InterPro" id="IPR001841">
    <property type="entry name" value="Znf_RING"/>
</dbReference>
<evidence type="ECO:0000259" key="19">
    <source>
        <dbReference type="PROSITE" id="PS50089"/>
    </source>
</evidence>
<reference evidence="21 22" key="1">
    <citation type="submission" date="2014-04" db="EMBL/GenBank/DDBJ databases">
        <title>Genome evolution of avian class.</title>
        <authorList>
            <person name="Zhang G."/>
            <person name="Li C."/>
        </authorList>
    </citation>
    <scope>NUCLEOTIDE SEQUENCE [LARGE SCALE GENOMIC DNA]</scope>
    <source>
        <strain evidence="21">BGI_N341</strain>
    </source>
</reference>
<dbReference type="SMART" id="SM00228">
    <property type="entry name" value="PDZ"/>
    <property type="match status" value="4"/>
</dbReference>
<feature type="non-terminal residue" evidence="21">
    <location>
        <position position="648"/>
    </location>
</feature>
<evidence type="ECO:0000256" key="13">
    <source>
        <dbReference type="ARBA" id="ARBA00055799"/>
    </source>
</evidence>
<dbReference type="GO" id="GO:0005737">
    <property type="term" value="C:cytoplasm"/>
    <property type="evidence" value="ECO:0007669"/>
    <property type="project" value="UniProtKB-SubCell"/>
</dbReference>
<evidence type="ECO:0000256" key="1">
    <source>
        <dbReference type="ARBA" id="ARBA00000900"/>
    </source>
</evidence>
<evidence type="ECO:0000256" key="15">
    <source>
        <dbReference type="ARBA" id="ARBA00073110"/>
    </source>
</evidence>
<comment type="function">
    <text evidence="13">E3 ubiquitin-protein ligase that mediates ubiquitination and subsequent proteasomal degradation of NUMB. E3 ubiquitin ligases accept ubiquitin from an E2 ubiquitin-conjugating enzyme in the form of a thioester and then directly transfers the ubiquitin to targeted substrates. Mediates ubiquitination of isoform p66 and isoform p72 of NUMB, but not that of isoform p71 or isoform p65.</text>
</comment>
<dbReference type="GO" id="GO:0007399">
    <property type="term" value="P:nervous system development"/>
    <property type="evidence" value="ECO:0007669"/>
    <property type="project" value="UniProtKB-ARBA"/>
</dbReference>
<gene>
    <name evidence="21" type="ORF">N341_04366</name>
</gene>
<dbReference type="CDD" id="cd06680">
    <property type="entry name" value="PDZ4_LNX1_2-like"/>
    <property type="match status" value="1"/>
</dbReference>
<sequence length="648" mass="71559">EMEDSSPPLCVTCGQAHLPEENHLYSYTEEVDDDLICHICLQPLLQPLDTLCGHTFCTACLTNFLVEKDFCPMDRKLVILQTCRKSSILVNNLLDKLMVSCPFTEHCSEVVQRGHLEQHFQTQCKGASHYGLTKERKRRSQDFSPDHGSSLAVAALGPELSAAAAIALMTDEPGLVNPAFSPTSEDSQLYHLIPDGEITCIKINRIDPHENLAIRIVGGSETPLAHIIIQHIYRDGVIARDGRLLPGDMILKVNGMDIKNVPHNYALSILKQPCHILRLTVLREQRYRCRNSGLSLDAHCNRDDSFHVVLNKSSPDEQLGIKLVRKASEPGVFIFNLLEGGVAARDGQLQENDRVLAINGHDHRYGSPESAAQLIQASVKQVHFVVSRQTRQQTPDILQETGWSYSSGSPQPCPAERNNPGKSALHAVTCHEKVVAVQKDHTESLGMTVAGGASNREWDLPIYVISVEPGGVISRDSRIKTGDILLNVNGIDLTGVSRSEAVALLKNTNSAVVLKALELRGLLEKITLCPNRYLKGPSWQRCLMWNYGERRYLYSCKEIVLRRNTSGSLGFSIVGGYEEHTGNKPFFIKSIVGGTPAYNDGRIRCGDILLAVNGRNTSGMMHACLARMLKDLKGKITLTIVSWPGTFL</sequence>
<protein>
    <recommendedName>
        <fullName evidence="15">E3 ubiquitin-protein ligase LNX</fullName>
        <ecNumber evidence="4">2.3.2.27</ecNumber>
    </recommendedName>
    <alternativeName>
        <fullName evidence="16">Numb-binding protein 1</fullName>
    </alternativeName>
    <alternativeName>
        <fullName evidence="17">RING-type E3 ubiquitin transferase LNX</fullName>
    </alternativeName>
</protein>
<dbReference type="CDD" id="cd06679">
    <property type="entry name" value="PDZ3_LNX1_2-like"/>
    <property type="match status" value="1"/>
</dbReference>
<dbReference type="CDD" id="cd06677">
    <property type="entry name" value="PDZ1_LNX1_2-like"/>
    <property type="match status" value="1"/>
</dbReference>
<dbReference type="GO" id="GO:0008270">
    <property type="term" value="F:zinc ion binding"/>
    <property type="evidence" value="ECO:0007669"/>
    <property type="project" value="UniProtKB-KW"/>
</dbReference>
<organism evidence="21 22">
    <name type="scientific">Tyto alba</name>
    <name type="common">Barn owl</name>
    <dbReference type="NCBI Taxonomy" id="56313"/>
    <lineage>
        <taxon>Eukaryota</taxon>
        <taxon>Metazoa</taxon>
        <taxon>Chordata</taxon>
        <taxon>Craniata</taxon>
        <taxon>Vertebrata</taxon>
        <taxon>Euteleostomi</taxon>
        <taxon>Archelosauria</taxon>
        <taxon>Archosauria</taxon>
        <taxon>Dinosauria</taxon>
        <taxon>Saurischia</taxon>
        <taxon>Theropoda</taxon>
        <taxon>Coelurosauria</taxon>
        <taxon>Aves</taxon>
        <taxon>Neognathae</taxon>
        <taxon>Neoaves</taxon>
        <taxon>Telluraves</taxon>
        <taxon>Strigiformes</taxon>
        <taxon>Tytonidae</taxon>
        <taxon>Tyto</taxon>
    </lineage>
</organism>
<comment type="function">
    <text evidence="14">Isoform 2 provides an endocytic scaffold for IGSF5/JAM4.</text>
</comment>
<dbReference type="GO" id="GO:0042802">
    <property type="term" value="F:identical protein binding"/>
    <property type="evidence" value="ECO:0007669"/>
    <property type="project" value="UniProtKB-ARBA"/>
</dbReference>
<dbReference type="FunFam" id="2.30.42.10:FF:000198">
    <property type="entry name" value="E3 ubiquitin-protein ligase LNX isoform X1"/>
    <property type="match status" value="1"/>
</dbReference>
<evidence type="ECO:0000256" key="3">
    <source>
        <dbReference type="ARBA" id="ARBA00004906"/>
    </source>
</evidence>
<keyword evidence="7" id="KW-0808">Transferase</keyword>
<proteinExistence type="predicted"/>